<reference evidence="2" key="1">
    <citation type="submission" date="2017-02" db="UniProtKB">
        <authorList>
            <consortium name="WormBaseParasite"/>
        </authorList>
    </citation>
    <scope>IDENTIFICATION</scope>
</reference>
<keyword evidence="1" id="KW-1185">Reference proteome</keyword>
<dbReference type="WBParaSite" id="SPAL_0000126500.1">
    <property type="protein sequence ID" value="SPAL_0000126500.1"/>
    <property type="gene ID" value="SPAL_0000126500"/>
</dbReference>
<evidence type="ECO:0000313" key="1">
    <source>
        <dbReference type="Proteomes" id="UP000046392"/>
    </source>
</evidence>
<dbReference type="AlphaFoldDB" id="A0A0N5B5C0"/>
<dbReference type="Proteomes" id="UP000046392">
    <property type="component" value="Unplaced"/>
</dbReference>
<protein>
    <submittedName>
        <fullName evidence="2">FPL domain-containing protein</fullName>
    </submittedName>
</protein>
<evidence type="ECO:0000313" key="2">
    <source>
        <dbReference type="WBParaSite" id="SPAL_0000126500.1"/>
    </source>
</evidence>
<organism evidence="1 2">
    <name type="scientific">Strongyloides papillosus</name>
    <name type="common">Intestinal threadworm</name>
    <dbReference type="NCBI Taxonomy" id="174720"/>
    <lineage>
        <taxon>Eukaryota</taxon>
        <taxon>Metazoa</taxon>
        <taxon>Ecdysozoa</taxon>
        <taxon>Nematoda</taxon>
        <taxon>Chromadorea</taxon>
        <taxon>Rhabditida</taxon>
        <taxon>Tylenchina</taxon>
        <taxon>Panagrolaimomorpha</taxon>
        <taxon>Strongyloidoidea</taxon>
        <taxon>Strongyloididae</taxon>
        <taxon>Strongyloides</taxon>
    </lineage>
</organism>
<sequence length="561" mass="66131">MEESICGKRAFSQNIVAKPIFKYVNSLTDIAAIGKLAKDIYINASNFSINKVIKCESSYFFLDINKNDNNSGYNITRFLNSKENIDVDNEIERLLDVSREVVENSTKITIALSDVFNKLTVNDCYLYGEKLAIFVDRLFTIFINAQILEIAHLSSEERNGFLFYFLMNLKSNNIKIIDGIAFEDIIIFSFRHQEEKLDIFNGLKNLIEISIYKQIEFNSLSQHPKVKENVYHLIHCLSKKKECTISFYRVDHPLSNDFLMEIITYAQKHNIYVKFDELSYPFNDFIDSWLRITNNVNNVDIKNITEISISLSKISEINADNKWIVSLENLKCLRLHIQYDLYKTLIKGNCTTSSCIKIIYETINQSNFKKLKNLKWFYLQFPRMLWFRINKKKQEIQENLFQYIAECLISILPNSITLLSLASVPIKNNNFFQIISENLPNLTKLLIKQNCIIPRRSLKYLKNLKFVSFPYGLKLTIPNWTRIVVVFHENPVVFRRSSYEENTEEFEKNILQSKLYNSLRNQYKNSVFYDDPYHSQVYIFFNSVFEWESYIRLSLLLNNSY</sequence>
<dbReference type="Gene3D" id="3.80.10.10">
    <property type="entry name" value="Ribonuclease Inhibitor"/>
    <property type="match status" value="1"/>
</dbReference>
<name>A0A0N5B5C0_STREA</name>
<dbReference type="InterPro" id="IPR032675">
    <property type="entry name" value="LRR_dom_sf"/>
</dbReference>
<proteinExistence type="predicted"/>
<accession>A0A0N5B5C0</accession>